<dbReference type="Proteomes" id="UP000747542">
    <property type="component" value="Unassembled WGS sequence"/>
</dbReference>
<accession>A0A8J5TKU4</accession>
<protein>
    <submittedName>
        <fullName evidence="1">Uncharacterized protein</fullName>
    </submittedName>
</protein>
<sequence>MEDKSKKQVYMYEKADYLLMKQRLTMDWIKYLSLEPDIENIYTDEEKVQKAVNDQEKADVLSQHFTRVFIKEPDRGIPTANKKDVPALQHLEITKGKIRKVIQKFKRQKSPSPDVLHPRVIKEMMEELFQPQRILFKSSFQEGNIPEDWRIVQHISQLSIRRKVEVNQETTGRPV</sequence>
<organism evidence="1 2">
    <name type="scientific">Homarus americanus</name>
    <name type="common">American lobster</name>
    <dbReference type="NCBI Taxonomy" id="6706"/>
    <lineage>
        <taxon>Eukaryota</taxon>
        <taxon>Metazoa</taxon>
        <taxon>Ecdysozoa</taxon>
        <taxon>Arthropoda</taxon>
        <taxon>Crustacea</taxon>
        <taxon>Multicrustacea</taxon>
        <taxon>Malacostraca</taxon>
        <taxon>Eumalacostraca</taxon>
        <taxon>Eucarida</taxon>
        <taxon>Decapoda</taxon>
        <taxon>Pleocyemata</taxon>
        <taxon>Astacidea</taxon>
        <taxon>Nephropoidea</taxon>
        <taxon>Nephropidae</taxon>
        <taxon>Homarus</taxon>
    </lineage>
</organism>
<gene>
    <name evidence="1" type="ORF">Hamer_G003036</name>
</gene>
<dbReference type="PANTHER" id="PTHR33395:SF22">
    <property type="entry name" value="REVERSE TRANSCRIPTASE DOMAIN-CONTAINING PROTEIN"/>
    <property type="match status" value="1"/>
</dbReference>
<evidence type="ECO:0000313" key="2">
    <source>
        <dbReference type="Proteomes" id="UP000747542"/>
    </source>
</evidence>
<dbReference type="EMBL" id="JAHLQT010007678">
    <property type="protein sequence ID" value="KAG7174152.1"/>
    <property type="molecule type" value="Genomic_DNA"/>
</dbReference>
<proteinExistence type="predicted"/>
<name>A0A8J5TKU4_HOMAM</name>
<comment type="caution">
    <text evidence="1">The sequence shown here is derived from an EMBL/GenBank/DDBJ whole genome shotgun (WGS) entry which is preliminary data.</text>
</comment>
<keyword evidence="2" id="KW-1185">Reference proteome</keyword>
<dbReference type="PANTHER" id="PTHR33395">
    <property type="entry name" value="TRANSCRIPTASE, PUTATIVE-RELATED-RELATED"/>
    <property type="match status" value="1"/>
</dbReference>
<reference evidence="1" key="1">
    <citation type="journal article" date="2021" name="Sci. Adv.">
        <title>The American lobster genome reveals insights on longevity, neural, and immune adaptations.</title>
        <authorList>
            <person name="Polinski J.M."/>
            <person name="Zimin A.V."/>
            <person name="Clark K.F."/>
            <person name="Kohn A.B."/>
            <person name="Sadowski N."/>
            <person name="Timp W."/>
            <person name="Ptitsyn A."/>
            <person name="Khanna P."/>
            <person name="Romanova D.Y."/>
            <person name="Williams P."/>
            <person name="Greenwood S.J."/>
            <person name="Moroz L.L."/>
            <person name="Walt D.R."/>
            <person name="Bodnar A.G."/>
        </authorList>
    </citation>
    <scope>NUCLEOTIDE SEQUENCE</scope>
    <source>
        <strain evidence="1">GMGI-L3</strain>
    </source>
</reference>
<evidence type="ECO:0000313" key="1">
    <source>
        <dbReference type="EMBL" id="KAG7174152.1"/>
    </source>
</evidence>
<dbReference type="AlphaFoldDB" id="A0A8J5TKU4"/>